<dbReference type="GO" id="GO:0030313">
    <property type="term" value="C:cell envelope"/>
    <property type="evidence" value="ECO:0007669"/>
    <property type="project" value="UniProtKB-SubCell"/>
</dbReference>
<dbReference type="Pfam" id="PF00497">
    <property type="entry name" value="SBP_bac_3"/>
    <property type="match status" value="1"/>
</dbReference>
<sequence>MTGAIRSLLFGMALFAGAGWPAAMAAQALRIAVNPIYPPLEFRDPVTDTLTGFDIDFGRALAARMGMTAKWEETSFPQMIPSVQSGRTDLIISGFSDLPKRRALLDFVPYLQSGAQVLVLKADPVVRAEDLCGRPIAASRATSFPAIIRAWSQMHCARAGRPDMIFYPSESGADARIQLLQGRVAAMVQGRETVGYFIDITHHAFRRLGPPLSDMTLAIALPKGAAGLQASLRMAFASLRADGTYARLLRRWALDQDAITPSDGHQP</sequence>
<dbReference type="RefSeq" id="WP_077807483.1">
    <property type="nucleotide sequence ID" value="NZ_BJXS01000005.1"/>
</dbReference>
<evidence type="ECO:0000313" key="5">
    <source>
        <dbReference type="EMBL" id="AQS88450.1"/>
    </source>
</evidence>
<evidence type="ECO:0000256" key="2">
    <source>
        <dbReference type="ARBA" id="ARBA00010333"/>
    </source>
</evidence>
<dbReference type="PROSITE" id="PS01039">
    <property type="entry name" value="SBP_BACTERIAL_3"/>
    <property type="match status" value="1"/>
</dbReference>
<gene>
    <name evidence="5" type="ORF">A0U93_11470</name>
</gene>
<dbReference type="Gene3D" id="3.40.190.10">
    <property type="entry name" value="Periplasmic binding protein-like II"/>
    <property type="match status" value="2"/>
</dbReference>
<keyword evidence="6" id="KW-1185">Reference proteome</keyword>
<protein>
    <submittedName>
        <fullName evidence="5">Uncharacterized protein</fullName>
    </submittedName>
</protein>
<comment type="subcellular location">
    <subcellularLocation>
        <location evidence="1">Cell envelope</location>
    </subcellularLocation>
</comment>
<dbReference type="PANTHER" id="PTHR35936:SF17">
    <property type="entry name" value="ARGININE-BINDING EXTRACELLULAR PROTEIN ARTP"/>
    <property type="match status" value="1"/>
</dbReference>
<dbReference type="EMBL" id="CP014691">
    <property type="protein sequence ID" value="AQS88450.1"/>
    <property type="molecule type" value="Genomic_DNA"/>
</dbReference>
<dbReference type="PANTHER" id="PTHR35936">
    <property type="entry name" value="MEMBRANE-BOUND LYTIC MUREIN TRANSGLYCOSYLASE F"/>
    <property type="match status" value="1"/>
</dbReference>
<dbReference type="SMART" id="SM00062">
    <property type="entry name" value="PBPb"/>
    <property type="match status" value="1"/>
</dbReference>
<dbReference type="InterPro" id="IPR018313">
    <property type="entry name" value="SBP_3_CS"/>
</dbReference>
<proteinExistence type="inferred from homology"/>
<dbReference type="InterPro" id="IPR001638">
    <property type="entry name" value="Solute-binding_3/MltF_N"/>
</dbReference>
<dbReference type="STRING" id="320497.A0U93_11470"/>
<dbReference type="CDD" id="cd01004">
    <property type="entry name" value="PBP2_MidA_like"/>
    <property type="match status" value="1"/>
</dbReference>
<dbReference type="KEGG" id="nch:A0U93_11470"/>
<accession>A0A1U9KS24</accession>
<evidence type="ECO:0000256" key="3">
    <source>
        <dbReference type="ARBA" id="ARBA00022729"/>
    </source>
</evidence>
<reference evidence="5 6" key="1">
    <citation type="submission" date="2016-03" db="EMBL/GenBank/DDBJ databases">
        <title>Acetic acid bacteria sequencing.</title>
        <authorList>
            <person name="Brandt J."/>
            <person name="Jakob F."/>
            <person name="Vogel R.F."/>
        </authorList>
    </citation>
    <scope>NUCLEOTIDE SEQUENCE [LARGE SCALE GENOMIC DNA]</scope>
    <source>
        <strain evidence="5 6">NBRC 101099</strain>
    </source>
</reference>
<evidence type="ECO:0000256" key="4">
    <source>
        <dbReference type="RuleBase" id="RU003744"/>
    </source>
</evidence>
<dbReference type="Proteomes" id="UP000188604">
    <property type="component" value="Chromosome"/>
</dbReference>
<organism evidence="5 6">
    <name type="scientific">Neoasaia chiangmaiensis</name>
    <dbReference type="NCBI Taxonomy" id="320497"/>
    <lineage>
        <taxon>Bacteria</taxon>
        <taxon>Pseudomonadati</taxon>
        <taxon>Pseudomonadota</taxon>
        <taxon>Alphaproteobacteria</taxon>
        <taxon>Acetobacterales</taxon>
        <taxon>Acetobacteraceae</taxon>
        <taxon>Neoasaia</taxon>
    </lineage>
</organism>
<keyword evidence="3" id="KW-0732">Signal</keyword>
<comment type="similarity">
    <text evidence="2 4">Belongs to the bacterial solute-binding protein 3 family.</text>
</comment>
<dbReference type="OrthoDB" id="7341446at2"/>
<evidence type="ECO:0000313" key="6">
    <source>
        <dbReference type="Proteomes" id="UP000188604"/>
    </source>
</evidence>
<dbReference type="AlphaFoldDB" id="A0A1U9KS24"/>
<name>A0A1U9KS24_9PROT</name>
<dbReference type="SUPFAM" id="SSF53850">
    <property type="entry name" value="Periplasmic binding protein-like II"/>
    <property type="match status" value="1"/>
</dbReference>
<evidence type="ECO:0000256" key="1">
    <source>
        <dbReference type="ARBA" id="ARBA00004196"/>
    </source>
</evidence>